<dbReference type="GeneID" id="95588360"/>
<accession>A0ABQ3SPQ4</accession>
<evidence type="ECO:0000313" key="1">
    <source>
        <dbReference type="EMBL" id="GHI70123.1"/>
    </source>
</evidence>
<evidence type="ECO:0000313" key="2">
    <source>
        <dbReference type="Proteomes" id="UP000613974"/>
    </source>
</evidence>
<dbReference type="EMBL" id="BNEC01000005">
    <property type="protein sequence ID" value="GHI70123.1"/>
    <property type="molecule type" value="Genomic_DNA"/>
</dbReference>
<dbReference type="Proteomes" id="UP000613974">
    <property type="component" value="Unassembled WGS sequence"/>
</dbReference>
<organism evidence="1 2">
    <name type="scientific">Streptomyces nojiriensis</name>
    <dbReference type="NCBI Taxonomy" id="66374"/>
    <lineage>
        <taxon>Bacteria</taxon>
        <taxon>Bacillati</taxon>
        <taxon>Actinomycetota</taxon>
        <taxon>Actinomycetes</taxon>
        <taxon>Kitasatosporales</taxon>
        <taxon>Streptomycetaceae</taxon>
        <taxon>Streptomyces</taxon>
    </lineage>
</organism>
<proteinExistence type="predicted"/>
<name>A0ABQ3SPQ4_9ACTN</name>
<reference evidence="2" key="1">
    <citation type="submission" date="2023-07" db="EMBL/GenBank/DDBJ databases">
        <title>Whole genome shotgun sequence of Streptomyces nojiriensis NBRC 13794.</title>
        <authorList>
            <person name="Komaki H."/>
            <person name="Tamura T."/>
        </authorList>
    </citation>
    <scope>NUCLEOTIDE SEQUENCE [LARGE SCALE GENOMIC DNA]</scope>
    <source>
        <strain evidence="2">NBRC 13794</strain>
    </source>
</reference>
<comment type="caution">
    <text evidence="1">The sequence shown here is derived from an EMBL/GenBank/DDBJ whole genome shotgun (WGS) entry which is preliminary data.</text>
</comment>
<sequence>MTNMNIDRETLRELADEGSETALDRLADLADAVGDFVELGELLDEGCVHAGLLLTRRAVATGDLRELQRISDAGYDEAGNELDRLLRAPAEGHGDGGSDRPL</sequence>
<dbReference type="RefSeq" id="WP_189734029.1">
    <property type="nucleotide sequence ID" value="NZ_BMRL01000002.1"/>
</dbReference>
<gene>
    <name evidence="1" type="ORF">Snoj_40410</name>
</gene>
<protein>
    <submittedName>
        <fullName evidence="1">Uncharacterized protein</fullName>
    </submittedName>
</protein>
<keyword evidence="2" id="KW-1185">Reference proteome</keyword>